<dbReference type="AlphaFoldDB" id="A0A934NFA8"/>
<dbReference type="SMART" id="SM00382">
    <property type="entry name" value="AAA"/>
    <property type="match status" value="1"/>
</dbReference>
<name>A0A934NFA8_9BACT</name>
<reference evidence="9 10" key="1">
    <citation type="submission" date="2020-10" db="EMBL/GenBank/DDBJ databases">
        <title>Ca. Dormibacterota MAGs.</title>
        <authorList>
            <person name="Montgomery K."/>
        </authorList>
    </citation>
    <scope>NUCLEOTIDE SEQUENCE [LARGE SCALE GENOMIC DNA]</scope>
    <source>
        <strain evidence="9">Mitchell_Peninsula_5</strain>
    </source>
</reference>
<evidence type="ECO:0000256" key="3">
    <source>
        <dbReference type="ARBA" id="ARBA00022840"/>
    </source>
</evidence>
<dbReference type="SUPFAM" id="SSF46785">
    <property type="entry name" value="Winged helix' DNA-binding domain"/>
    <property type="match status" value="1"/>
</dbReference>
<dbReference type="InterPro" id="IPR036390">
    <property type="entry name" value="WH_DNA-bd_sf"/>
</dbReference>
<gene>
    <name evidence="9" type="ORF">JF887_09780</name>
</gene>
<keyword evidence="7" id="KW-0812">Transmembrane</keyword>
<evidence type="ECO:0000256" key="6">
    <source>
        <dbReference type="SAM" id="MobiDB-lite"/>
    </source>
</evidence>
<dbReference type="SUPFAM" id="SSF52540">
    <property type="entry name" value="P-loop containing nucleoside triphosphate hydrolases"/>
    <property type="match status" value="1"/>
</dbReference>
<dbReference type="InterPro" id="IPR050206">
    <property type="entry name" value="FtsK/SpoIIIE/SftA"/>
</dbReference>
<dbReference type="Pfam" id="PF17854">
    <property type="entry name" value="FtsK_alpha"/>
    <property type="match status" value="1"/>
</dbReference>
<keyword evidence="7" id="KW-0472">Membrane</keyword>
<dbReference type="InterPro" id="IPR041027">
    <property type="entry name" value="FtsK_alpha"/>
</dbReference>
<evidence type="ECO:0000259" key="8">
    <source>
        <dbReference type="PROSITE" id="PS50901"/>
    </source>
</evidence>
<protein>
    <submittedName>
        <fullName evidence="9">DNA translocase FtsK</fullName>
    </submittedName>
</protein>
<dbReference type="PANTHER" id="PTHR22683">
    <property type="entry name" value="SPORULATION PROTEIN RELATED"/>
    <property type="match status" value="1"/>
</dbReference>
<dbReference type="SMART" id="SM00843">
    <property type="entry name" value="Ftsk_gamma"/>
    <property type="match status" value="1"/>
</dbReference>
<dbReference type="Gene3D" id="3.40.50.300">
    <property type="entry name" value="P-loop containing nucleotide triphosphate hydrolases"/>
    <property type="match status" value="1"/>
</dbReference>
<evidence type="ECO:0000256" key="1">
    <source>
        <dbReference type="ARBA" id="ARBA00006474"/>
    </source>
</evidence>
<dbReference type="Proteomes" id="UP000614410">
    <property type="component" value="Unassembled WGS sequence"/>
</dbReference>
<evidence type="ECO:0000313" key="10">
    <source>
        <dbReference type="Proteomes" id="UP000614410"/>
    </source>
</evidence>
<keyword evidence="3 5" id="KW-0067">ATP-binding</keyword>
<dbReference type="InterPro" id="IPR036388">
    <property type="entry name" value="WH-like_DNA-bd_sf"/>
</dbReference>
<organism evidence="9 10">
    <name type="scientific">Candidatus Amunia macphersoniae</name>
    <dbReference type="NCBI Taxonomy" id="3127014"/>
    <lineage>
        <taxon>Bacteria</taxon>
        <taxon>Bacillati</taxon>
        <taxon>Candidatus Dormiibacterota</taxon>
        <taxon>Candidatus Dormibacteria</taxon>
        <taxon>Candidatus Aeolococcales</taxon>
        <taxon>Candidatus Aeolococcaceae</taxon>
        <taxon>Candidatus Amunia</taxon>
    </lineage>
</organism>
<evidence type="ECO:0000256" key="2">
    <source>
        <dbReference type="ARBA" id="ARBA00022741"/>
    </source>
</evidence>
<dbReference type="EMBL" id="JAEKNN010000050">
    <property type="protein sequence ID" value="MBJ7609698.1"/>
    <property type="molecule type" value="Genomic_DNA"/>
</dbReference>
<dbReference type="GO" id="GO:0005524">
    <property type="term" value="F:ATP binding"/>
    <property type="evidence" value="ECO:0007669"/>
    <property type="project" value="UniProtKB-UniRule"/>
</dbReference>
<dbReference type="Pfam" id="PF09397">
    <property type="entry name" value="FtsK_gamma"/>
    <property type="match status" value="1"/>
</dbReference>
<feature type="transmembrane region" description="Helical" evidence="7">
    <location>
        <begin position="77"/>
        <end position="99"/>
    </location>
</feature>
<keyword evidence="4" id="KW-0238">DNA-binding</keyword>
<dbReference type="InterPro" id="IPR003593">
    <property type="entry name" value="AAA+_ATPase"/>
</dbReference>
<dbReference type="Gene3D" id="1.10.10.10">
    <property type="entry name" value="Winged helix-like DNA-binding domain superfamily/Winged helix DNA-binding domain"/>
    <property type="match status" value="1"/>
</dbReference>
<evidence type="ECO:0000256" key="4">
    <source>
        <dbReference type="ARBA" id="ARBA00023125"/>
    </source>
</evidence>
<keyword evidence="2 5" id="KW-0547">Nucleotide-binding</keyword>
<evidence type="ECO:0000256" key="7">
    <source>
        <dbReference type="SAM" id="Phobius"/>
    </source>
</evidence>
<evidence type="ECO:0000313" key="9">
    <source>
        <dbReference type="EMBL" id="MBJ7609698.1"/>
    </source>
</evidence>
<feature type="domain" description="FtsK" evidence="8">
    <location>
        <begin position="415"/>
        <end position="605"/>
    </location>
</feature>
<feature type="transmembrane region" description="Helical" evidence="7">
    <location>
        <begin position="20"/>
        <end position="40"/>
    </location>
</feature>
<dbReference type="InterPro" id="IPR027417">
    <property type="entry name" value="P-loop_NTPase"/>
</dbReference>
<evidence type="ECO:0000256" key="5">
    <source>
        <dbReference type="PROSITE-ProRule" id="PRU00289"/>
    </source>
</evidence>
<feature type="transmembrane region" description="Helical" evidence="7">
    <location>
        <begin position="46"/>
        <end position="65"/>
    </location>
</feature>
<dbReference type="InterPro" id="IPR018541">
    <property type="entry name" value="Ftsk_gamma"/>
</dbReference>
<feature type="compositionally biased region" description="Basic and acidic residues" evidence="6">
    <location>
        <begin position="168"/>
        <end position="186"/>
    </location>
</feature>
<dbReference type="Gene3D" id="3.30.980.40">
    <property type="match status" value="1"/>
</dbReference>
<feature type="binding site" evidence="5">
    <location>
        <begin position="432"/>
        <end position="439"/>
    </location>
    <ligand>
        <name>ATP</name>
        <dbReference type="ChEBI" id="CHEBI:30616"/>
    </ligand>
</feature>
<dbReference type="PANTHER" id="PTHR22683:SF41">
    <property type="entry name" value="DNA TRANSLOCASE FTSK"/>
    <property type="match status" value="1"/>
</dbReference>
<feature type="region of interest" description="Disordered" evidence="6">
    <location>
        <begin position="162"/>
        <end position="193"/>
    </location>
</feature>
<dbReference type="GO" id="GO:0003677">
    <property type="term" value="F:DNA binding"/>
    <property type="evidence" value="ECO:0007669"/>
    <property type="project" value="UniProtKB-KW"/>
</dbReference>
<comment type="caution">
    <text evidence="9">The sequence shown here is derived from an EMBL/GenBank/DDBJ whole genome shotgun (WGS) entry which is preliminary data.</text>
</comment>
<dbReference type="InterPro" id="IPR002543">
    <property type="entry name" value="FtsK_dom"/>
</dbReference>
<proteinExistence type="inferred from homology"/>
<sequence>MRHQPILTPDQRRELSGVALAGAGFVLAVVLLLPGGGSIAKPVHDGLLAVLGTGAWLVAAGLGVTGGRLLHRHEWRGGLLAGIGSAATVIAVLGFLGLVAPGSAGWVGNKLGPGVADRLGGPASGVLMLVAASLGLVLAIDLRVAPVVSWLRLHLAASADSPSATRTAGKDKAEKDKAEKDKENQKAKATSAGEVNLRGSAAPVFVPPVAAVMAVEPFPELPDGDAFPTPADPELANVEPLAEDGFAREFEGHVEATLGPIPEVALGHTEAVVEDEAEKVWVLPTPDLLDTVAGKRERLNAEVERNKQTIVSTLRSFGIETRIIGESVGPTVTQYELQPAAGVPVRKIVGYQTDLSLALAAPIRIQPFIPGKSAIGIEVPNKAAQLVALKEIVNSTAFTDTRTRLAVALGADVSGHPVAGDLTRMPHLLIAGATGSGKSVCINAVLGGFLLQATPAELKLILIDPKRVELSNFADLPHLLVPVVVEPEAAVASLRWAVKEMEERYKLFASHGARNIAAFNERAPGLGLSPLPYTVIVIDELADLMMVAAGEIEDLICRIAQLARAVGIHLVVATQRPSADIITGLIKANIPSRVAFAVSSGTDSRVILDEMGAEKLLGRGDMLYLPIDQGKAQRLQGAFVSDRELDALINHWKLQGKPDYQEEIFQVEANVSWAREAGKRDPLFGKAAHIVAAEGRAAASLLQRKMNVGYTRAARLVDQLAEHRIVGPYEGSKSREVLMDVIQVDEYLAELGEQ</sequence>
<dbReference type="PROSITE" id="PS50901">
    <property type="entry name" value="FTSK"/>
    <property type="match status" value="1"/>
</dbReference>
<dbReference type="Pfam" id="PF01580">
    <property type="entry name" value="FtsK_SpoIIIE"/>
    <property type="match status" value="1"/>
</dbReference>
<keyword evidence="7" id="KW-1133">Transmembrane helix</keyword>
<comment type="similarity">
    <text evidence="1">Belongs to the FtsK/SpoIIIE/SftA family.</text>
</comment>
<accession>A0A934NFA8</accession>